<dbReference type="SUPFAM" id="SSF53850">
    <property type="entry name" value="Periplasmic binding protein-like II"/>
    <property type="match status" value="1"/>
</dbReference>
<dbReference type="GO" id="GO:0015833">
    <property type="term" value="P:peptide transport"/>
    <property type="evidence" value="ECO:0007669"/>
    <property type="project" value="TreeGrafter"/>
</dbReference>
<keyword evidence="3 5" id="KW-0732">Signal</keyword>
<dbReference type="InterPro" id="IPR039424">
    <property type="entry name" value="SBP_5"/>
</dbReference>
<dbReference type="PANTHER" id="PTHR30290">
    <property type="entry name" value="PERIPLASMIC BINDING COMPONENT OF ABC TRANSPORTER"/>
    <property type="match status" value="1"/>
</dbReference>
<feature type="region of interest" description="Disordered" evidence="4">
    <location>
        <begin position="23"/>
        <end position="42"/>
    </location>
</feature>
<dbReference type="Proteomes" id="UP000287969">
    <property type="component" value="Chromosome"/>
</dbReference>
<dbReference type="InterPro" id="IPR000914">
    <property type="entry name" value="SBP_5_dom"/>
</dbReference>
<evidence type="ECO:0000259" key="6">
    <source>
        <dbReference type="Pfam" id="PF00496"/>
    </source>
</evidence>
<dbReference type="PANTHER" id="PTHR30290:SF81">
    <property type="entry name" value="OLIGOPEPTIDE-BINDING PROTEIN OPPA"/>
    <property type="match status" value="1"/>
</dbReference>
<evidence type="ECO:0000313" key="7">
    <source>
        <dbReference type="EMBL" id="QAT62513.1"/>
    </source>
</evidence>
<evidence type="ECO:0000256" key="5">
    <source>
        <dbReference type="SAM" id="SignalP"/>
    </source>
</evidence>
<evidence type="ECO:0000256" key="4">
    <source>
        <dbReference type="SAM" id="MobiDB-lite"/>
    </source>
</evidence>
<dbReference type="Gene3D" id="3.10.105.10">
    <property type="entry name" value="Dipeptide-binding Protein, Domain 3"/>
    <property type="match status" value="1"/>
</dbReference>
<dbReference type="Pfam" id="PF00496">
    <property type="entry name" value="SBP_bac_5"/>
    <property type="match status" value="1"/>
</dbReference>
<dbReference type="RefSeq" id="WP_128752970.1">
    <property type="nucleotide sequence ID" value="NZ_CP035282.1"/>
</dbReference>
<feature type="chain" id="PRO_5039147293" evidence="5">
    <location>
        <begin position="22"/>
        <end position="563"/>
    </location>
</feature>
<dbReference type="GO" id="GO:0042597">
    <property type="term" value="C:periplasmic space"/>
    <property type="evidence" value="ECO:0007669"/>
    <property type="project" value="UniProtKB-ARBA"/>
</dbReference>
<evidence type="ECO:0000256" key="1">
    <source>
        <dbReference type="ARBA" id="ARBA00005695"/>
    </source>
</evidence>
<dbReference type="GO" id="GO:0043190">
    <property type="term" value="C:ATP-binding cassette (ABC) transporter complex"/>
    <property type="evidence" value="ECO:0007669"/>
    <property type="project" value="InterPro"/>
</dbReference>
<sequence length="563" mass="64041">MKRKICLILCLVLVLSAVLSGCGKKEEPAPVTGGEDETEETVVNPAKTRDGASDTLIIGTHETKGDFVPGIAGEVYDGYVTSLIFDALISNDKEGNPTSHLAKNWDISEDHKTYTFHLVEGVKFTDGTPLTAKDVEFTYTFLCDPSYDGPRSSYVEDLVGYDEYHNGSATNVAGIKVIDDHNISFTFKTAMITHIWDLIIGIMPSHIYAYEKGNIQPIKDKMNTPIGSGSFILAKYEPKQYVEFTANENYFLGAPKIKKLILKFTTAETQMQELEKGTIDVQLAVPPKEENKNMVDDAEFLNIHSFPDNGYGYMGFNLRDERLSDKRVRQALTYGFNRQQFVDVYYQGYAEVSNVPVSQVSWAYTEDINKYEYDPEKAKALLDEAGWKPGADGIREKDGKRLEFVWDTYTDSKYVETLIPMLKADWEKIGVKVEPNLMEFAALTEKVYDKQDFEMFNMAWSLSIDPDSKEVFHSSADVLGGFNSGGFRNEENDKLIDEGRMEFDQEKRAEIYHKWVELINEELPYMFMTQNLVWDVVNNRVKNFNTSPYEDFTYPVTILNVEL</sequence>
<dbReference type="Gene3D" id="3.40.190.10">
    <property type="entry name" value="Periplasmic binding protein-like II"/>
    <property type="match status" value="1"/>
</dbReference>
<keyword evidence="2" id="KW-0813">Transport</keyword>
<dbReference type="KEGG" id="spoa:EQM13_13535"/>
<proteinExistence type="inferred from homology"/>
<name>A0A410QEP3_9FIRM</name>
<dbReference type="AlphaFoldDB" id="A0A410QEP3"/>
<evidence type="ECO:0000256" key="3">
    <source>
        <dbReference type="ARBA" id="ARBA00022729"/>
    </source>
</evidence>
<feature type="domain" description="Solute-binding protein family 5" evidence="6">
    <location>
        <begin position="97"/>
        <end position="469"/>
    </location>
</feature>
<feature type="signal peptide" evidence="5">
    <location>
        <begin position="1"/>
        <end position="21"/>
    </location>
</feature>
<organism evidence="7 8">
    <name type="scientific">Acidilutibacter cellobiosedens</name>
    <dbReference type="NCBI Taxonomy" id="2507161"/>
    <lineage>
        <taxon>Bacteria</taxon>
        <taxon>Bacillati</taxon>
        <taxon>Bacillota</taxon>
        <taxon>Tissierellia</taxon>
        <taxon>Tissierellales</taxon>
        <taxon>Acidilutibacteraceae</taxon>
        <taxon>Acidilutibacter</taxon>
    </lineage>
</organism>
<reference evidence="8" key="1">
    <citation type="submission" date="2019-01" db="EMBL/GenBank/DDBJ databases">
        <title>Draft genomes of a novel of Sporanaerobacter strains.</title>
        <authorList>
            <person name="Ma S."/>
        </authorList>
    </citation>
    <scope>NUCLEOTIDE SEQUENCE [LARGE SCALE GENOMIC DNA]</scope>
    <source>
        <strain evidence="8">NJN-17</strain>
    </source>
</reference>
<dbReference type="GO" id="GO:1904680">
    <property type="term" value="F:peptide transmembrane transporter activity"/>
    <property type="evidence" value="ECO:0007669"/>
    <property type="project" value="TreeGrafter"/>
</dbReference>
<accession>A0A410QEP3</accession>
<evidence type="ECO:0000256" key="2">
    <source>
        <dbReference type="ARBA" id="ARBA00022448"/>
    </source>
</evidence>
<keyword evidence="8" id="KW-1185">Reference proteome</keyword>
<evidence type="ECO:0000313" key="8">
    <source>
        <dbReference type="Proteomes" id="UP000287969"/>
    </source>
</evidence>
<comment type="similarity">
    <text evidence="1">Belongs to the bacterial solute-binding protein 5 family.</text>
</comment>
<protein>
    <submittedName>
        <fullName evidence="7">Peptide ABC transporter</fullName>
    </submittedName>
</protein>
<gene>
    <name evidence="7" type="ORF">EQM13_13535</name>
</gene>
<dbReference type="InterPro" id="IPR030678">
    <property type="entry name" value="Peptide/Ni-bd"/>
</dbReference>
<dbReference type="Gene3D" id="3.90.76.10">
    <property type="entry name" value="Dipeptide-binding Protein, Domain 1"/>
    <property type="match status" value="1"/>
</dbReference>
<dbReference type="FunFam" id="3.10.105.10:FF:000006">
    <property type="entry name" value="Peptide ABC transporter substrate-binding protein"/>
    <property type="match status" value="1"/>
</dbReference>
<dbReference type="EMBL" id="CP035282">
    <property type="protein sequence ID" value="QAT62513.1"/>
    <property type="molecule type" value="Genomic_DNA"/>
</dbReference>
<dbReference type="PROSITE" id="PS51257">
    <property type="entry name" value="PROKAR_LIPOPROTEIN"/>
    <property type="match status" value="1"/>
</dbReference>
<dbReference type="PIRSF" id="PIRSF002741">
    <property type="entry name" value="MppA"/>
    <property type="match status" value="1"/>
</dbReference>
<dbReference type="OrthoDB" id="9772924at2"/>